<dbReference type="Pfam" id="PF00196">
    <property type="entry name" value="GerE"/>
    <property type="match status" value="1"/>
</dbReference>
<dbReference type="PANTHER" id="PTHR43214:SF43">
    <property type="entry name" value="TWO-COMPONENT RESPONSE REGULATOR"/>
    <property type="match status" value="1"/>
</dbReference>
<dbReference type="GO" id="GO:0003677">
    <property type="term" value="F:DNA binding"/>
    <property type="evidence" value="ECO:0007669"/>
    <property type="project" value="UniProtKB-KW"/>
</dbReference>
<evidence type="ECO:0000259" key="4">
    <source>
        <dbReference type="PROSITE" id="PS50043"/>
    </source>
</evidence>
<dbReference type="PROSITE" id="PS50043">
    <property type="entry name" value="HTH_LUXR_2"/>
    <property type="match status" value="1"/>
</dbReference>
<dbReference type="GO" id="GO:0000160">
    <property type="term" value="P:phosphorelay signal transduction system"/>
    <property type="evidence" value="ECO:0007669"/>
    <property type="project" value="InterPro"/>
</dbReference>
<reference evidence="6 7" key="1">
    <citation type="submission" date="2019-09" db="EMBL/GenBank/DDBJ databases">
        <title>Characterization of the phylogenetic diversity of two novel species belonging to the genus Bifidobacterium: Bifidobacterium cebidarum sp. nov. and Bifidobacterium leontopitheci sp. nov.</title>
        <authorList>
            <person name="Lugli G.A."/>
            <person name="Duranti S."/>
            <person name="Milani C."/>
            <person name="Turroni F."/>
            <person name="Ventura M."/>
        </authorList>
    </citation>
    <scope>NUCLEOTIDE SEQUENCE [LARGE SCALE GENOMIC DNA]</scope>
    <source>
        <strain evidence="6 7">LMG 31471</strain>
    </source>
</reference>
<evidence type="ECO:0000256" key="3">
    <source>
        <dbReference type="SAM" id="MobiDB-lite"/>
    </source>
</evidence>
<evidence type="ECO:0000256" key="2">
    <source>
        <dbReference type="PROSITE-ProRule" id="PRU00169"/>
    </source>
</evidence>
<keyword evidence="2" id="KW-0597">Phosphoprotein</keyword>
<dbReference type="CDD" id="cd06170">
    <property type="entry name" value="LuxR_C_like"/>
    <property type="match status" value="1"/>
</dbReference>
<dbReference type="InterPro" id="IPR011006">
    <property type="entry name" value="CheY-like_superfamily"/>
</dbReference>
<dbReference type="Gene3D" id="1.10.10.10">
    <property type="entry name" value="Winged helix-like DNA-binding domain superfamily/Winged helix DNA-binding domain"/>
    <property type="match status" value="1"/>
</dbReference>
<dbReference type="InterPro" id="IPR036388">
    <property type="entry name" value="WH-like_DNA-bd_sf"/>
</dbReference>
<dbReference type="SUPFAM" id="SSF52172">
    <property type="entry name" value="CheY-like"/>
    <property type="match status" value="1"/>
</dbReference>
<dbReference type="EMBL" id="WBVT01000002">
    <property type="protein sequence ID" value="KAB7791275.1"/>
    <property type="molecule type" value="Genomic_DNA"/>
</dbReference>
<dbReference type="SMART" id="SM00421">
    <property type="entry name" value="HTH_LUXR"/>
    <property type="match status" value="1"/>
</dbReference>
<dbReference type="InterPro" id="IPR001789">
    <property type="entry name" value="Sig_transdc_resp-reg_receiver"/>
</dbReference>
<dbReference type="PRINTS" id="PR00038">
    <property type="entry name" value="HTHLUXR"/>
</dbReference>
<dbReference type="Proteomes" id="UP000441772">
    <property type="component" value="Unassembled WGS sequence"/>
</dbReference>
<evidence type="ECO:0000256" key="1">
    <source>
        <dbReference type="ARBA" id="ARBA00023125"/>
    </source>
</evidence>
<dbReference type="InterPro" id="IPR039420">
    <property type="entry name" value="WalR-like"/>
</dbReference>
<dbReference type="SMART" id="SM00448">
    <property type="entry name" value="REC"/>
    <property type="match status" value="1"/>
</dbReference>
<dbReference type="InterPro" id="IPR000792">
    <property type="entry name" value="Tscrpt_reg_LuxR_C"/>
</dbReference>
<dbReference type="GO" id="GO:0006355">
    <property type="term" value="P:regulation of DNA-templated transcription"/>
    <property type="evidence" value="ECO:0007669"/>
    <property type="project" value="InterPro"/>
</dbReference>
<organism evidence="6 7">
    <name type="scientific">Bifidobacterium leontopitheci</name>
    <dbReference type="NCBI Taxonomy" id="2650774"/>
    <lineage>
        <taxon>Bacteria</taxon>
        <taxon>Bacillati</taxon>
        <taxon>Actinomycetota</taxon>
        <taxon>Actinomycetes</taxon>
        <taxon>Bifidobacteriales</taxon>
        <taxon>Bifidobacteriaceae</taxon>
        <taxon>Bifidobacterium</taxon>
    </lineage>
</organism>
<keyword evidence="7" id="KW-1185">Reference proteome</keyword>
<dbReference type="Pfam" id="PF00072">
    <property type="entry name" value="Response_reg"/>
    <property type="match status" value="1"/>
</dbReference>
<sequence>MTVMTGNDSTATQSVLHTTPPSTTPPTPTTLVAAVDNDAMALMALRGVLPRLLPESRWLWGVAGATEAIRMALDPQTRPRLLLVDMSLDDGTGVTVCRRIRCRTDRVLLLAVTAFSVDAYAARAAQAGAQGIVSKADMPAMAAALRAVAATANPSDRSSDDRQPRLGDREEETLRLLAQGLSYDQIAAQWDVTPATVRTHAHRATAKLGARSLAHAIALYLSR</sequence>
<evidence type="ECO:0000313" key="7">
    <source>
        <dbReference type="Proteomes" id="UP000441772"/>
    </source>
</evidence>
<feature type="compositionally biased region" description="Polar residues" evidence="3">
    <location>
        <begin position="1"/>
        <end position="17"/>
    </location>
</feature>
<keyword evidence="1" id="KW-0238">DNA-binding</keyword>
<feature type="region of interest" description="Disordered" evidence="3">
    <location>
        <begin position="1"/>
        <end position="27"/>
    </location>
</feature>
<dbReference type="AlphaFoldDB" id="A0A6I1GI11"/>
<name>A0A6I1GI11_9BIFI</name>
<dbReference type="PANTHER" id="PTHR43214">
    <property type="entry name" value="TWO-COMPONENT RESPONSE REGULATOR"/>
    <property type="match status" value="1"/>
</dbReference>
<dbReference type="PROSITE" id="PS50110">
    <property type="entry name" value="RESPONSE_REGULATORY"/>
    <property type="match status" value="1"/>
</dbReference>
<feature type="modified residue" description="4-aspartylphosphate" evidence="2">
    <location>
        <position position="85"/>
    </location>
</feature>
<proteinExistence type="predicted"/>
<protein>
    <submittedName>
        <fullName evidence="6">Two-component response regulator</fullName>
    </submittedName>
</protein>
<accession>A0A6I1GI11</accession>
<dbReference type="Gene3D" id="3.40.50.2300">
    <property type="match status" value="1"/>
</dbReference>
<feature type="domain" description="Response regulatory" evidence="5">
    <location>
        <begin position="31"/>
        <end position="150"/>
    </location>
</feature>
<dbReference type="SUPFAM" id="SSF46894">
    <property type="entry name" value="C-terminal effector domain of the bipartite response regulators"/>
    <property type="match status" value="1"/>
</dbReference>
<dbReference type="InterPro" id="IPR016032">
    <property type="entry name" value="Sig_transdc_resp-reg_C-effctor"/>
</dbReference>
<evidence type="ECO:0000313" key="6">
    <source>
        <dbReference type="EMBL" id="KAB7791275.1"/>
    </source>
</evidence>
<feature type="domain" description="HTH luxR-type" evidence="4">
    <location>
        <begin position="159"/>
        <end position="223"/>
    </location>
</feature>
<gene>
    <name evidence="6" type="ORF">F7D09_0228</name>
</gene>
<evidence type="ECO:0000259" key="5">
    <source>
        <dbReference type="PROSITE" id="PS50110"/>
    </source>
</evidence>
<comment type="caution">
    <text evidence="6">The sequence shown here is derived from an EMBL/GenBank/DDBJ whole genome shotgun (WGS) entry which is preliminary data.</text>
</comment>
<dbReference type="PROSITE" id="PS00622">
    <property type="entry name" value="HTH_LUXR_1"/>
    <property type="match status" value="1"/>
</dbReference>